<evidence type="ECO:0000313" key="2">
    <source>
        <dbReference type="Proteomes" id="UP000535020"/>
    </source>
</evidence>
<sequence>MRSIFTPKNGLYRCGWAEKENQERVLAIWIKKADFENILDQAVFSSFKTEHYRDQNSWKSELQNKEVRLQWDPDHDPYGNKLERRAIQLGLKGDILKRFCTEYAQKIEDITPFVRDQKSKLDQNLLQDLIVPIETPYTPENSALFQKIGLDFI</sequence>
<evidence type="ECO:0000313" key="1">
    <source>
        <dbReference type="EMBL" id="NYA72530.1"/>
    </source>
</evidence>
<keyword evidence="2" id="KW-1185">Reference proteome</keyword>
<reference evidence="1 2" key="1">
    <citation type="submission" date="2020-07" db="EMBL/GenBank/DDBJ databases">
        <authorList>
            <person name="Sun Q."/>
        </authorList>
    </citation>
    <scope>NUCLEOTIDE SEQUENCE [LARGE SCALE GENOMIC DNA]</scope>
    <source>
        <strain evidence="1 2">MAH-1</strain>
    </source>
</reference>
<dbReference type="Pfam" id="PF14124">
    <property type="entry name" value="DUF4291"/>
    <property type="match status" value="1"/>
</dbReference>
<dbReference type="AlphaFoldDB" id="A0A7Y8Y7C5"/>
<dbReference type="EMBL" id="JACBJI010000008">
    <property type="protein sequence ID" value="NYA72530.1"/>
    <property type="molecule type" value="Genomic_DNA"/>
</dbReference>
<dbReference type="InterPro" id="IPR025633">
    <property type="entry name" value="DUF4291"/>
</dbReference>
<dbReference type="Proteomes" id="UP000535020">
    <property type="component" value="Unassembled WGS sequence"/>
</dbReference>
<accession>A0A7Y8Y7C5</accession>
<organism evidence="1 2">
    <name type="scientific">Flavobacterium agri</name>
    <dbReference type="NCBI Taxonomy" id="2743471"/>
    <lineage>
        <taxon>Bacteria</taxon>
        <taxon>Pseudomonadati</taxon>
        <taxon>Bacteroidota</taxon>
        <taxon>Flavobacteriia</taxon>
        <taxon>Flavobacteriales</taxon>
        <taxon>Flavobacteriaceae</taxon>
        <taxon>Flavobacterium</taxon>
    </lineage>
</organism>
<protein>
    <submittedName>
        <fullName evidence="1">DUF4291 family protein</fullName>
    </submittedName>
</protein>
<dbReference type="RefSeq" id="WP_176007331.1">
    <property type="nucleotide sequence ID" value="NZ_JABWMI010000020.1"/>
</dbReference>
<name>A0A7Y8Y7C5_9FLAO</name>
<gene>
    <name evidence="1" type="ORF">HZF10_16485</name>
</gene>
<proteinExistence type="predicted"/>
<dbReference type="PANTHER" id="PTHR38567:SF1">
    <property type="entry name" value="DUF4291 DOMAIN-CONTAINING PROTEIN"/>
    <property type="match status" value="1"/>
</dbReference>
<dbReference type="PANTHER" id="PTHR38567">
    <property type="entry name" value="DUF4291 DOMAIN-CONTAINING PROTEIN"/>
    <property type="match status" value="1"/>
</dbReference>
<comment type="caution">
    <text evidence="1">The sequence shown here is derived from an EMBL/GenBank/DDBJ whole genome shotgun (WGS) entry which is preliminary data.</text>
</comment>